<gene>
    <name evidence="2" type="primary">urtA</name>
    <name evidence="2" type="ORF">A6J80_12220</name>
    <name evidence="3" type="ORF">PYTT13_07385</name>
</gene>
<sequence length="427" mass="45667">MNTFTSACAGLAILAGCAGAAWAQDDTIKIGVLHSLSGTMAISETTLKDTVLMMVDQQNAKGGVLGKKIEAVVVDPASDWPLFAEKARELISVNGVDAIFGCWTSVSRKSVLPVIEELNGLLFYPVQYEGEESSKNVIYTGAAPNQQAIPAVDYMMEELGVEKWALLGTDYVYPRTTNNILDAYLKGKGVAAGDIFVNYTPFGHSDWSKIVADVVALGADGKKVGVVSTINGDANIGFYKELAAAGVSADDIPVMAFSVGEEELAGLDTANLVGHLAAWNYFESADTPENKAFIEGWHRFTGDDKRVTNDPMEATMIGFNAWVAAVEKAGSTDTDKVLDAIVGVEVPNLTGGTAKVLPNHHLTKPVLIGEIREDGQFDIVSQTPEVPGDAWTDFLPESAKLDSDWPGKQCGMWNTETNACVQVKSNY</sequence>
<name>A0A1V0GTB8_9RHOB</name>
<reference evidence="3 5" key="2">
    <citation type="submission" date="2017-10" db="EMBL/GenBank/DDBJ databases">
        <title>Complete genome sequence of Paracoccus yeei TT13 isolated from human skin.</title>
        <authorList>
            <person name="Lee K."/>
            <person name="Lim J.Y."/>
            <person name="Hwang I."/>
        </authorList>
    </citation>
    <scope>NUCLEOTIDE SEQUENCE [LARGE SCALE GENOMIC DNA]</scope>
    <source>
        <strain evidence="3 5">TT13</strain>
    </source>
</reference>
<dbReference type="InterPro" id="IPR017777">
    <property type="entry name" value="ABC_urea-bd_UrtA"/>
</dbReference>
<dbReference type="AlphaFoldDB" id="A0A1V0GTB8"/>
<dbReference type="EMBL" id="CP024422">
    <property type="protein sequence ID" value="ATQ55653.1"/>
    <property type="molecule type" value="Genomic_DNA"/>
</dbReference>
<dbReference type="Proteomes" id="UP000191257">
    <property type="component" value="Chromosome"/>
</dbReference>
<keyword evidence="4" id="KW-1185">Reference proteome</keyword>
<dbReference type="STRING" id="147645.A6J80_12220"/>
<evidence type="ECO:0000313" key="3">
    <source>
        <dbReference type="EMBL" id="ATQ55653.1"/>
    </source>
</evidence>
<evidence type="ECO:0000313" key="2">
    <source>
        <dbReference type="EMBL" id="ARC37040.1"/>
    </source>
</evidence>
<reference evidence="2" key="3">
    <citation type="submission" date="2017-12" db="EMBL/GenBank/DDBJ databases">
        <title>FDA dAtabase for Regulatory Grade micrObial Sequences (FDA-ARGOS): Supporting development and validation of Infectious Disease Dx tests.</title>
        <authorList>
            <person name="Campos J."/>
            <person name="Goldberg B."/>
            <person name="Tallon L."/>
            <person name="Sadzewicz L."/>
            <person name="Sengamalay N."/>
            <person name="Ott S."/>
            <person name="Godinez A."/>
            <person name="Nagaraj S."/>
            <person name="Vyas G."/>
            <person name="Aluvathingal J."/>
            <person name="Nadendla S."/>
            <person name="Geyer C."/>
            <person name="Nandy P."/>
            <person name="Hobson J."/>
            <person name="Sichtig H."/>
        </authorList>
    </citation>
    <scope>NUCLEOTIDE SEQUENCE</scope>
    <source>
        <strain evidence="2">FDAARGOS_252</strain>
    </source>
</reference>
<evidence type="ECO:0000313" key="5">
    <source>
        <dbReference type="Proteomes" id="UP000229314"/>
    </source>
</evidence>
<dbReference type="eggNOG" id="COG0683">
    <property type="taxonomic scope" value="Bacteria"/>
</dbReference>
<feature type="chain" id="PRO_5014546783" evidence="1">
    <location>
        <begin position="24"/>
        <end position="427"/>
    </location>
</feature>
<dbReference type="GeneID" id="78897492"/>
<dbReference type="PANTHER" id="PTHR47628:SF1">
    <property type="entry name" value="ALIPHATIC AMIDASE EXPRESSION-REGULATING PROTEIN"/>
    <property type="match status" value="1"/>
</dbReference>
<dbReference type="CDD" id="cd06355">
    <property type="entry name" value="PBP1_FmdD-like"/>
    <property type="match status" value="1"/>
</dbReference>
<dbReference type="SUPFAM" id="SSF53822">
    <property type="entry name" value="Periplasmic binding protein-like I"/>
    <property type="match status" value="1"/>
</dbReference>
<dbReference type="Proteomes" id="UP000229314">
    <property type="component" value="Chromosome"/>
</dbReference>
<dbReference type="Gene3D" id="3.40.50.2300">
    <property type="match status" value="2"/>
</dbReference>
<feature type="signal peptide" evidence="1">
    <location>
        <begin position="1"/>
        <end position="23"/>
    </location>
</feature>
<dbReference type="Pfam" id="PF13433">
    <property type="entry name" value="Peripla_BP_5"/>
    <property type="match status" value="1"/>
</dbReference>
<accession>A0A1V0GTB8</accession>
<dbReference type="KEGG" id="pye:A6J80_12220"/>
<dbReference type="EMBL" id="CP020442">
    <property type="protein sequence ID" value="ARC37040.1"/>
    <property type="molecule type" value="Genomic_DNA"/>
</dbReference>
<dbReference type="InterPro" id="IPR028082">
    <property type="entry name" value="Peripla_BP_I"/>
</dbReference>
<dbReference type="RefSeq" id="WP_080621682.1">
    <property type="nucleotide sequence ID" value="NZ_CAJGAB010000002.1"/>
</dbReference>
<proteinExistence type="predicted"/>
<protein>
    <submittedName>
        <fullName evidence="2">Urea ABC transporter substrate-binding protein</fullName>
    </submittedName>
</protein>
<dbReference type="NCBIfam" id="TIGR03407">
    <property type="entry name" value="urea_ABC_UrtA"/>
    <property type="match status" value="1"/>
</dbReference>
<dbReference type="FunFam" id="3.40.50.2300:FF:000097">
    <property type="entry name" value="Branched-chain amino acid ABC transporter substrate-binding protein"/>
    <property type="match status" value="1"/>
</dbReference>
<dbReference type="PANTHER" id="PTHR47628">
    <property type="match status" value="1"/>
</dbReference>
<organism evidence="2 4">
    <name type="scientific">Paracoccus yeei</name>
    <dbReference type="NCBI Taxonomy" id="147645"/>
    <lineage>
        <taxon>Bacteria</taxon>
        <taxon>Pseudomonadati</taxon>
        <taxon>Pseudomonadota</taxon>
        <taxon>Alphaproteobacteria</taxon>
        <taxon>Rhodobacterales</taxon>
        <taxon>Paracoccaceae</taxon>
        <taxon>Paracoccus</taxon>
    </lineage>
</organism>
<keyword evidence="1" id="KW-0732">Signal</keyword>
<reference evidence="4" key="1">
    <citation type="submission" date="2017-03" db="EMBL/GenBank/DDBJ databases">
        <title>FDA dAtabase for Regulatory Grade micrObial Sequences (FDA-ARGOS): Supporting development and validation of Infectious Disease Dx tests.</title>
        <authorList>
            <person name="Minogue T."/>
            <person name="Wolcott M."/>
            <person name="Wasieloski L."/>
            <person name="Aguilar W."/>
            <person name="Moore D."/>
            <person name="Tallon L."/>
            <person name="Sadzewicz L."/>
            <person name="Sengamalay N."/>
            <person name="Ott S."/>
            <person name="Godinez A."/>
            <person name="Nagaraj S."/>
            <person name="Nadendla S."/>
            <person name="Geyer C."/>
            <person name="Sichtig H."/>
        </authorList>
    </citation>
    <scope>NUCLEOTIDE SEQUENCE [LARGE SCALE GENOMIC DNA]</scope>
    <source>
        <strain evidence="4">FDAARGOS_252</strain>
    </source>
</reference>
<evidence type="ECO:0000256" key="1">
    <source>
        <dbReference type="SAM" id="SignalP"/>
    </source>
</evidence>
<evidence type="ECO:0000313" key="4">
    <source>
        <dbReference type="Proteomes" id="UP000191257"/>
    </source>
</evidence>